<dbReference type="EMBL" id="JACHKA010000001">
    <property type="protein sequence ID" value="MBB5984469.1"/>
    <property type="molecule type" value="Genomic_DNA"/>
</dbReference>
<sequence length="384" mass="43276">MTKSWSDAVTDAVRRHVAATGLRTFTRQALIDSQLDNIVSETGSAGATPHQTLSRELQQLRDRGLLEFLDHGIYRWMGAAPNPDRKGLHKGVFVIGSHSIYQDEPDRFYRFPVKWLANASKIEGNWIIYQEPRRAGRRGYYAVARFEKIVPDPAKEKMYLALIAPGSYLEFGRDVPFQVEGAAVERGLLNPDGRLNNGRAIQSIRPISDEDFNRIVGLGLVDEDELLPRSENAEVLNTVREEALPWHGPIDRATMLVNRAVRDRQFRKRVLDVYDCRCALTGMKLINGGGRAEAQAAHIMSVAAGGPDLVNNGIALSGTVHWMFDRGLISLSDDGEILLSRKINDIEGVRRLIHDDQKARFPISLAHRPHARYLDWHRRECFSP</sequence>
<dbReference type="InterPro" id="IPR003615">
    <property type="entry name" value="HNH_nuc"/>
</dbReference>
<dbReference type="Gene3D" id="1.10.10.10">
    <property type="entry name" value="Winged helix-like DNA-binding domain superfamily/Winged helix DNA-binding domain"/>
    <property type="match status" value="1"/>
</dbReference>
<organism evidence="2 3">
    <name type="scientific">Sphingobium lignivorans</name>
    <dbReference type="NCBI Taxonomy" id="2735886"/>
    <lineage>
        <taxon>Bacteria</taxon>
        <taxon>Pseudomonadati</taxon>
        <taxon>Pseudomonadota</taxon>
        <taxon>Alphaproteobacteria</taxon>
        <taxon>Sphingomonadales</taxon>
        <taxon>Sphingomonadaceae</taxon>
        <taxon>Sphingobium</taxon>
    </lineage>
</organism>
<name>A0ABR6NB14_9SPHN</name>
<evidence type="ECO:0000313" key="2">
    <source>
        <dbReference type="EMBL" id="MBB5984469.1"/>
    </source>
</evidence>
<keyword evidence="3" id="KW-1185">Reference proteome</keyword>
<dbReference type="Proteomes" id="UP001138540">
    <property type="component" value="Unassembled WGS sequence"/>
</dbReference>
<keyword evidence="2" id="KW-0378">Hydrolase</keyword>
<proteinExistence type="predicted"/>
<dbReference type="GO" id="GO:0004519">
    <property type="term" value="F:endonuclease activity"/>
    <property type="evidence" value="ECO:0007669"/>
    <property type="project" value="UniProtKB-KW"/>
</dbReference>
<dbReference type="InterPro" id="IPR036388">
    <property type="entry name" value="WH-like_DNA-bd_sf"/>
</dbReference>
<evidence type="ECO:0000259" key="1">
    <source>
        <dbReference type="Pfam" id="PF13391"/>
    </source>
</evidence>
<accession>A0ABR6NB14</accession>
<protein>
    <submittedName>
        <fullName evidence="2">Restriction endonuclease</fullName>
    </submittedName>
</protein>
<evidence type="ECO:0000313" key="3">
    <source>
        <dbReference type="Proteomes" id="UP001138540"/>
    </source>
</evidence>
<keyword evidence="2" id="KW-0540">Nuclease</keyword>
<dbReference type="RefSeq" id="WP_338056684.1">
    <property type="nucleotide sequence ID" value="NZ_JACHKA010000001.1"/>
</dbReference>
<comment type="caution">
    <text evidence="2">The sequence shown here is derived from an EMBL/GenBank/DDBJ whole genome shotgun (WGS) entry which is preliminary data.</text>
</comment>
<dbReference type="Pfam" id="PF13391">
    <property type="entry name" value="HNH_2"/>
    <property type="match status" value="1"/>
</dbReference>
<keyword evidence="2" id="KW-0255">Endonuclease</keyword>
<reference evidence="2 3" key="1">
    <citation type="submission" date="2020-08" db="EMBL/GenBank/DDBJ databases">
        <title>Exploring microbial biodiversity for novel pathways involved in the catabolism of aromatic compounds derived from lignin.</title>
        <authorList>
            <person name="Elkins J."/>
        </authorList>
    </citation>
    <scope>NUCLEOTIDE SEQUENCE [LARGE SCALE GENOMIC DNA]</scope>
    <source>
        <strain evidence="2 3">B1D3A</strain>
    </source>
</reference>
<feature type="domain" description="HNH nuclease" evidence="1">
    <location>
        <begin position="278"/>
        <end position="331"/>
    </location>
</feature>
<gene>
    <name evidence="2" type="ORF">HNP60_000443</name>
</gene>